<feature type="region of interest" description="Disordered" evidence="1">
    <location>
        <begin position="19"/>
        <end position="52"/>
    </location>
</feature>
<proteinExistence type="predicted"/>
<evidence type="ECO:0000313" key="3">
    <source>
        <dbReference type="Proteomes" id="UP000295497"/>
    </source>
</evidence>
<organism evidence="2 3">
    <name type="scientific">Sorangium cellulosum</name>
    <name type="common">Polyangium cellulosum</name>
    <dbReference type="NCBI Taxonomy" id="56"/>
    <lineage>
        <taxon>Bacteria</taxon>
        <taxon>Pseudomonadati</taxon>
        <taxon>Myxococcota</taxon>
        <taxon>Polyangia</taxon>
        <taxon>Polyangiales</taxon>
        <taxon>Polyangiaceae</taxon>
        <taxon>Sorangium</taxon>
    </lineage>
</organism>
<sequence>MGAHDKGADAAGSATVELEEAAPASRLSIDDLLPEPTSPAPAPHRAGVAPAAGTRTARVLAVTDRSATIVLRGAPAAVEAELAPEVDPEVIADALDNGDSVLVECCEGEAPLVVAALATRKPRELRLQATTVHIEAEDEVLLRSGHGAVRIRQDGDIEVIGSRISAASRGLFRLVGRILRLN</sequence>
<protein>
    <submittedName>
        <fullName evidence="2">Uncharacterized protein</fullName>
    </submittedName>
</protein>
<accession>A0A4P2QZH7</accession>
<gene>
    <name evidence="2" type="ORF">SOCE836_071810</name>
</gene>
<dbReference type="Proteomes" id="UP000295497">
    <property type="component" value="Chromosome"/>
</dbReference>
<evidence type="ECO:0000313" key="2">
    <source>
        <dbReference type="EMBL" id="AUX34993.1"/>
    </source>
</evidence>
<reference evidence="2 3" key="1">
    <citation type="submission" date="2015-09" db="EMBL/GenBank/DDBJ databases">
        <title>Sorangium comparison.</title>
        <authorList>
            <person name="Zaburannyi N."/>
            <person name="Bunk B."/>
            <person name="Overmann J."/>
            <person name="Mueller R."/>
        </authorList>
    </citation>
    <scope>NUCLEOTIDE SEQUENCE [LARGE SCALE GENOMIC DNA]</scope>
    <source>
        <strain evidence="2 3">So ce836</strain>
    </source>
</reference>
<evidence type="ECO:0000256" key="1">
    <source>
        <dbReference type="SAM" id="MobiDB-lite"/>
    </source>
</evidence>
<dbReference type="EMBL" id="CP012672">
    <property type="protein sequence ID" value="AUX34993.1"/>
    <property type="molecule type" value="Genomic_DNA"/>
</dbReference>
<dbReference type="AlphaFoldDB" id="A0A4P2QZH7"/>
<name>A0A4P2QZH7_SORCE</name>